<dbReference type="SMART" id="SM00267">
    <property type="entry name" value="GGDEF"/>
    <property type="match status" value="1"/>
</dbReference>
<evidence type="ECO:0000313" key="5">
    <source>
        <dbReference type="Proteomes" id="UP001216390"/>
    </source>
</evidence>
<evidence type="ECO:0000313" key="4">
    <source>
        <dbReference type="EMBL" id="WCO66826.1"/>
    </source>
</evidence>
<dbReference type="GO" id="GO:0052621">
    <property type="term" value="F:diguanylate cyclase activity"/>
    <property type="evidence" value="ECO:0007669"/>
    <property type="project" value="UniProtKB-EC"/>
</dbReference>
<dbReference type="Pfam" id="PF00989">
    <property type="entry name" value="PAS"/>
    <property type="match status" value="1"/>
</dbReference>
<dbReference type="InterPro" id="IPR052155">
    <property type="entry name" value="Biofilm_reg_signaling"/>
</dbReference>
<dbReference type="InterPro" id="IPR013767">
    <property type="entry name" value="PAS_fold"/>
</dbReference>
<dbReference type="PANTHER" id="PTHR44757:SF2">
    <property type="entry name" value="BIOFILM ARCHITECTURE MAINTENANCE PROTEIN MBAA"/>
    <property type="match status" value="1"/>
</dbReference>
<dbReference type="GO" id="GO:0006355">
    <property type="term" value="P:regulation of DNA-templated transcription"/>
    <property type="evidence" value="ECO:0007669"/>
    <property type="project" value="InterPro"/>
</dbReference>
<dbReference type="EMBL" id="CP116942">
    <property type="protein sequence ID" value="WCO66826.1"/>
    <property type="molecule type" value="Genomic_DNA"/>
</dbReference>
<feature type="region of interest" description="Disordered" evidence="1">
    <location>
        <begin position="467"/>
        <end position="489"/>
    </location>
</feature>
<dbReference type="InterPro" id="IPR029787">
    <property type="entry name" value="Nucleotide_cyclase"/>
</dbReference>
<dbReference type="NCBIfam" id="TIGR00254">
    <property type="entry name" value="GGDEF"/>
    <property type="match status" value="1"/>
</dbReference>
<keyword evidence="4" id="KW-0808">Transferase</keyword>
<feature type="domain" description="PAS" evidence="2">
    <location>
        <begin position="41"/>
        <end position="72"/>
    </location>
</feature>
<keyword evidence="4" id="KW-0548">Nucleotidyltransferase</keyword>
<accession>A0AAE9Y720</accession>
<evidence type="ECO:0000259" key="2">
    <source>
        <dbReference type="PROSITE" id="PS50112"/>
    </source>
</evidence>
<evidence type="ECO:0000259" key="3">
    <source>
        <dbReference type="PROSITE" id="PS50887"/>
    </source>
</evidence>
<dbReference type="InterPro" id="IPR035965">
    <property type="entry name" value="PAS-like_dom_sf"/>
</dbReference>
<dbReference type="InterPro" id="IPR043128">
    <property type="entry name" value="Rev_trsase/Diguanyl_cyclase"/>
</dbReference>
<dbReference type="Gene3D" id="3.30.450.20">
    <property type="entry name" value="PAS domain"/>
    <property type="match status" value="1"/>
</dbReference>
<feature type="domain" description="GGDEF" evidence="3">
    <location>
        <begin position="344"/>
        <end position="477"/>
    </location>
</feature>
<dbReference type="RefSeq" id="WP_272736348.1">
    <property type="nucleotide sequence ID" value="NZ_CP116942.1"/>
</dbReference>
<dbReference type="CDD" id="cd01949">
    <property type="entry name" value="GGDEF"/>
    <property type="match status" value="1"/>
</dbReference>
<dbReference type="SUPFAM" id="SSF55073">
    <property type="entry name" value="Nucleotide cyclase"/>
    <property type="match status" value="1"/>
</dbReference>
<dbReference type="PROSITE" id="PS50112">
    <property type="entry name" value="PAS"/>
    <property type="match status" value="1"/>
</dbReference>
<dbReference type="SMART" id="SM00091">
    <property type="entry name" value="PAS"/>
    <property type="match status" value="1"/>
</dbReference>
<evidence type="ECO:0000256" key="1">
    <source>
        <dbReference type="SAM" id="MobiDB-lite"/>
    </source>
</evidence>
<protein>
    <submittedName>
        <fullName evidence="4">Diguanylate cyclase</fullName>
        <ecNumber evidence="4">2.7.7.65</ecNumber>
    </submittedName>
</protein>
<reference evidence="4" key="1">
    <citation type="submission" date="2023-01" db="EMBL/GenBank/DDBJ databases">
        <title>The diversity of Class Acidimicrobiia in South China Sea sediment environments and the proposal of Iamia marina sp. nov., a novel species of the genus Iamia.</title>
        <authorList>
            <person name="He Y."/>
            <person name="Tian X."/>
        </authorList>
    </citation>
    <scope>NUCLEOTIDE SEQUENCE</scope>
    <source>
        <strain evidence="4">DSM 19957</strain>
    </source>
</reference>
<dbReference type="CDD" id="cd00130">
    <property type="entry name" value="PAS"/>
    <property type="match status" value="1"/>
</dbReference>
<sequence length="489" mass="52364">MGDDAHLTPGGDVDLAWRDGWPVGDPELCQRVLLDDPYARVLVDAEARVLRLNPAAAELFGRPVDEILGRSLAAFLTRASLRTAADVFAQVSRDAMADVEDIPVDLEVEQPDGTVVAVEVGGHRYFDDADHPGLHLRMRPATRQRWVEAFLTALVAGTPLAACLEPLARAFDASVPGAHTALLYERSDTAFERVTGPSIHPDLYAAARVAPREMTSEATPWVGAALSGTPTFASVDDLPATLRMGAQQAGYRSCWAFPVVVPPDESTSAVVVMFRKVPGAPLIGQGLSVEKLRDLVTLAIERNRSHRRLVRAATHDSLTELLNREELVARLGRALGHRDGQPAPRLAVLYLDLDRFKPVNDRHGHRFGDDLLALVGQRLQSCLRAGDDIARVGGDEFVVLCRGIDDEAAARRVADGLIAAAAEPFVLHGTTVGVGASVGVALASRHGTTPVELIDAADRGLYRAKRDGRGCTRTAPEPDAPVGLVGPTA</sequence>
<dbReference type="EC" id="2.7.7.65" evidence="4"/>
<dbReference type="Pfam" id="PF00990">
    <property type="entry name" value="GGDEF"/>
    <property type="match status" value="1"/>
</dbReference>
<dbReference type="PROSITE" id="PS50887">
    <property type="entry name" value="GGDEF"/>
    <property type="match status" value="1"/>
</dbReference>
<dbReference type="KEGG" id="ima:PO878_20250"/>
<dbReference type="InterPro" id="IPR000160">
    <property type="entry name" value="GGDEF_dom"/>
</dbReference>
<organism evidence="4 5">
    <name type="scientific">Iamia majanohamensis</name>
    <dbReference type="NCBI Taxonomy" id="467976"/>
    <lineage>
        <taxon>Bacteria</taxon>
        <taxon>Bacillati</taxon>
        <taxon>Actinomycetota</taxon>
        <taxon>Acidimicrobiia</taxon>
        <taxon>Acidimicrobiales</taxon>
        <taxon>Iamiaceae</taxon>
        <taxon>Iamia</taxon>
    </lineage>
</organism>
<name>A0AAE9Y720_9ACTN</name>
<keyword evidence="5" id="KW-1185">Reference proteome</keyword>
<dbReference type="AlphaFoldDB" id="A0AAE9Y720"/>
<proteinExistence type="predicted"/>
<dbReference type="Proteomes" id="UP001216390">
    <property type="component" value="Chromosome"/>
</dbReference>
<dbReference type="PANTHER" id="PTHR44757">
    <property type="entry name" value="DIGUANYLATE CYCLASE DGCP"/>
    <property type="match status" value="1"/>
</dbReference>
<dbReference type="Gene3D" id="3.30.70.270">
    <property type="match status" value="1"/>
</dbReference>
<dbReference type="SUPFAM" id="SSF55785">
    <property type="entry name" value="PYP-like sensor domain (PAS domain)"/>
    <property type="match status" value="1"/>
</dbReference>
<dbReference type="InterPro" id="IPR000014">
    <property type="entry name" value="PAS"/>
</dbReference>
<gene>
    <name evidence="4" type="ORF">PO878_20250</name>
</gene>